<gene>
    <name evidence="4" type="ORF">JZO85_11445</name>
</gene>
<dbReference type="InterPro" id="IPR050624">
    <property type="entry name" value="HTH-type_Tx_Regulator"/>
</dbReference>
<dbReference type="Pfam" id="PF14278">
    <property type="entry name" value="TetR_C_8"/>
    <property type="match status" value="1"/>
</dbReference>
<dbReference type="InterPro" id="IPR001647">
    <property type="entry name" value="HTH_TetR"/>
</dbReference>
<keyword evidence="5" id="KW-1185">Reference proteome</keyword>
<feature type="DNA-binding region" description="H-T-H motif" evidence="2">
    <location>
        <begin position="27"/>
        <end position="46"/>
    </location>
</feature>
<dbReference type="PANTHER" id="PTHR43479:SF11">
    <property type="entry name" value="ACREF_ENVCD OPERON REPRESSOR-RELATED"/>
    <property type="match status" value="1"/>
</dbReference>
<dbReference type="Proteomes" id="UP000664495">
    <property type="component" value="Unassembled WGS sequence"/>
</dbReference>
<organism evidence="4 5">
    <name type="scientific">Candidatus Enterococcus murrayae</name>
    <dbReference type="NCBI Taxonomy" id="2815321"/>
    <lineage>
        <taxon>Bacteria</taxon>
        <taxon>Bacillati</taxon>
        <taxon>Bacillota</taxon>
        <taxon>Bacilli</taxon>
        <taxon>Lactobacillales</taxon>
        <taxon>Enterococcaceae</taxon>
        <taxon>Enterococcus</taxon>
    </lineage>
</organism>
<accession>A0ABS3HHF9</accession>
<comment type="caution">
    <text evidence="4">The sequence shown here is derived from an EMBL/GenBank/DDBJ whole genome shotgun (WGS) entry which is preliminary data.</text>
</comment>
<keyword evidence="1 2" id="KW-0238">DNA-binding</keyword>
<dbReference type="EMBL" id="JAFLVR010000026">
    <property type="protein sequence ID" value="MBO0452889.1"/>
    <property type="molecule type" value="Genomic_DNA"/>
</dbReference>
<dbReference type="PROSITE" id="PS50977">
    <property type="entry name" value="HTH_TETR_2"/>
    <property type="match status" value="1"/>
</dbReference>
<dbReference type="Gene3D" id="1.10.357.10">
    <property type="entry name" value="Tetracycline Repressor, domain 2"/>
    <property type="match status" value="1"/>
</dbReference>
<proteinExistence type="predicted"/>
<dbReference type="PANTHER" id="PTHR43479">
    <property type="entry name" value="ACREF/ENVCD OPERON REPRESSOR-RELATED"/>
    <property type="match status" value="1"/>
</dbReference>
<dbReference type="PRINTS" id="PR00455">
    <property type="entry name" value="HTHTETR"/>
</dbReference>
<dbReference type="RefSeq" id="WP_207108663.1">
    <property type="nucleotide sequence ID" value="NZ_JAFLVR010000026.1"/>
</dbReference>
<dbReference type="Pfam" id="PF00440">
    <property type="entry name" value="TetR_N"/>
    <property type="match status" value="1"/>
</dbReference>
<reference evidence="4 5" key="1">
    <citation type="submission" date="2021-03" db="EMBL/GenBank/DDBJ databases">
        <title>Enterococcal diversity collection.</title>
        <authorList>
            <person name="Gilmore M.S."/>
            <person name="Schwartzman J."/>
            <person name="Van Tyne D."/>
            <person name="Martin M."/>
            <person name="Earl A.M."/>
            <person name="Manson A.L."/>
            <person name="Straub T."/>
            <person name="Salamzade R."/>
            <person name="Saavedra J."/>
            <person name="Lebreton F."/>
            <person name="Prichula J."/>
            <person name="Schaufler K."/>
            <person name="Gaca A."/>
            <person name="Sgardioli B."/>
            <person name="Wagenaar J."/>
            <person name="Strong T."/>
        </authorList>
    </citation>
    <scope>NUCLEOTIDE SEQUENCE [LARGE SCALE GENOMIC DNA]</scope>
    <source>
        <strain evidence="4 5">MJM16</strain>
    </source>
</reference>
<dbReference type="SUPFAM" id="SSF46689">
    <property type="entry name" value="Homeodomain-like"/>
    <property type="match status" value="1"/>
</dbReference>
<dbReference type="InterPro" id="IPR039532">
    <property type="entry name" value="TetR_C_Firmicutes"/>
</dbReference>
<name>A0ABS3HHF9_9ENTE</name>
<evidence type="ECO:0000313" key="5">
    <source>
        <dbReference type="Proteomes" id="UP000664495"/>
    </source>
</evidence>
<protein>
    <submittedName>
        <fullName evidence="4">TetR/AcrR family transcriptional regulator</fullName>
    </submittedName>
</protein>
<evidence type="ECO:0000313" key="4">
    <source>
        <dbReference type="EMBL" id="MBO0452889.1"/>
    </source>
</evidence>
<evidence type="ECO:0000259" key="3">
    <source>
        <dbReference type="PROSITE" id="PS50977"/>
    </source>
</evidence>
<evidence type="ECO:0000256" key="1">
    <source>
        <dbReference type="ARBA" id="ARBA00023125"/>
    </source>
</evidence>
<dbReference type="InterPro" id="IPR009057">
    <property type="entry name" value="Homeodomain-like_sf"/>
</dbReference>
<sequence>MNKNLVKKSILDAFLELLTVSKYEDITVNEIVENAYVSRVTFYNYFKNKDALLDELLDQFLKNFNKLQKSDLHLLEKMTITQKKDTYQGLYPYTYKILDFFYCNKKLVRAFYNMNHEKLDFMQILQKNYHDHFSQALPRPFYKALEASRIEYYSLFMTNGVVSIIEKWFASNFEEDIADVVDKILVLLITNLSALYSELDSI</sequence>
<evidence type="ECO:0000256" key="2">
    <source>
        <dbReference type="PROSITE-ProRule" id="PRU00335"/>
    </source>
</evidence>
<feature type="domain" description="HTH tetR-type" evidence="3">
    <location>
        <begin position="4"/>
        <end position="64"/>
    </location>
</feature>